<feature type="transmembrane region" description="Helical" evidence="1">
    <location>
        <begin position="12"/>
        <end position="35"/>
    </location>
</feature>
<keyword evidence="1" id="KW-0812">Transmembrane</keyword>
<keyword evidence="3" id="KW-1185">Reference proteome</keyword>
<feature type="transmembrane region" description="Helical" evidence="1">
    <location>
        <begin position="41"/>
        <end position="64"/>
    </location>
</feature>
<gene>
    <name evidence="2" type="ORF">FYJ64_02840</name>
</gene>
<reference evidence="2 3" key="1">
    <citation type="submission" date="2019-08" db="EMBL/GenBank/DDBJ databases">
        <title>In-depth cultivation of the pig gut microbiome towards novel bacterial diversity and tailored functional studies.</title>
        <authorList>
            <person name="Wylensek D."/>
            <person name="Hitch T.C.A."/>
            <person name="Clavel T."/>
        </authorList>
    </citation>
    <scope>NUCLEOTIDE SEQUENCE [LARGE SCALE GENOMIC DNA]</scope>
    <source>
        <strain evidence="2 3">WCA-MUC-591-APC-3H</strain>
    </source>
</reference>
<name>A0A6L5Y5X7_9FIRM</name>
<dbReference type="EMBL" id="VUMZ01000002">
    <property type="protein sequence ID" value="MST51267.1"/>
    <property type="molecule type" value="Genomic_DNA"/>
</dbReference>
<dbReference type="Proteomes" id="UP000474676">
    <property type="component" value="Unassembled WGS sequence"/>
</dbReference>
<sequence>MNKKFNVINKKGLLLSALIMAANTGITAFSLGRILNGDGRIWLLPFIFFGTFLLFSVLIMMRVVSAGFEVRKNQVIVPDTDVRHGGNSVFDLHELESVNLCDGSGNQLDPEKDSLRGARVQFQLKDGRSVEYYPATITKKQFRTIESGINGLLTDLHNEDLFDDADTAE</sequence>
<protein>
    <submittedName>
        <fullName evidence="2">Uncharacterized protein</fullName>
    </submittedName>
</protein>
<dbReference type="GeneID" id="303114250"/>
<keyword evidence="1" id="KW-1133">Transmembrane helix</keyword>
<dbReference type="RefSeq" id="WP_154573754.1">
    <property type="nucleotide sequence ID" value="NZ_JAXFFR010000054.1"/>
</dbReference>
<evidence type="ECO:0000256" key="1">
    <source>
        <dbReference type="SAM" id="Phobius"/>
    </source>
</evidence>
<evidence type="ECO:0000313" key="3">
    <source>
        <dbReference type="Proteomes" id="UP000474676"/>
    </source>
</evidence>
<organism evidence="2 3">
    <name type="scientific">Hornefia butyriciproducens</name>
    <dbReference type="NCBI Taxonomy" id="2652293"/>
    <lineage>
        <taxon>Bacteria</taxon>
        <taxon>Bacillati</taxon>
        <taxon>Bacillota</taxon>
        <taxon>Clostridia</taxon>
        <taxon>Peptostreptococcales</taxon>
        <taxon>Anaerovoracaceae</taxon>
        <taxon>Hornefia</taxon>
    </lineage>
</organism>
<evidence type="ECO:0000313" key="2">
    <source>
        <dbReference type="EMBL" id="MST51267.1"/>
    </source>
</evidence>
<comment type="caution">
    <text evidence="2">The sequence shown here is derived from an EMBL/GenBank/DDBJ whole genome shotgun (WGS) entry which is preliminary data.</text>
</comment>
<keyword evidence="1" id="KW-0472">Membrane</keyword>
<proteinExistence type="predicted"/>
<dbReference type="AlphaFoldDB" id="A0A6L5Y5X7"/>
<accession>A0A6L5Y5X7</accession>